<dbReference type="InterPro" id="IPR021786">
    <property type="entry name" value="Cdc5p/Cef1_C"/>
</dbReference>
<dbReference type="PROSITE" id="PS50090">
    <property type="entry name" value="MYB_LIKE"/>
    <property type="match status" value="2"/>
</dbReference>
<dbReference type="CDD" id="cd11659">
    <property type="entry name" value="SANT_CDC5_II"/>
    <property type="match status" value="1"/>
</dbReference>
<evidence type="ECO:0000256" key="2">
    <source>
        <dbReference type="ARBA" id="ARBA00022664"/>
    </source>
</evidence>
<dbReference type="CDD" id="cd00167">
    <property type="entry name" value="SANT"/>
    <property type="match status" value="1"/>
</dbReference>
<evidence type="ECO:0000256" key="4">
    <source>
        <dbReference type="ARBA" id="ARBA00022737"/>
    </source>
</evidence>
<dbReference type="Pfam" id="PF11831">
    <property type="entry name" value="Myb_Cef"/>
    <property type="match status" value="1"/>
</dbReference>
<dbReference type="SUPFAM" id="SSF46689">
    <property type="entry name" value="Homeodomain-like"/>
    <property type="match status" value="1"/>
</dbReference>
<accession>A0AAV9XXS5</accession>
<evidence type="ECO:0000256" key="1">
    <source>
        <dbReference type="ARBA" id="ARBA00010506"/>
    </source>
</evidence>
<protein>
    <submittedName>
        <fullName evidence="12">CDC5 cell division cycle 5-like</fullName>
    </submittedName>
</protein>
<dbReference type="InterPro" id="IPR009057">
    <property type="entry name" value="Homeodomain-like_sf"/>
</dbReference>
<evidence type="ECO:0000256" key="3">
    <source>
        <dbReference type="ARBA" id="ARBA00022728"/>
    </source>
</evidence>
<comment type="similarity">
    <text evidence="1">Belongs to the CEF1 family.</text>
</comment>
<keyword evidence="12" id="KW-0131">Cell cycle</keyword>
<sequence>MSQINGSSLWKNSEDEILKAAVMKYGLNNWSRIASLLVMKSAKQCKSRWYEWLDPRVKKSDWSREEEEKLLHLTKLFPCQWRTIAPLVGRTAHQCLEHYEKLLDRASGKTFSIDFDPRKPRPGEIDPHPETRPSKPDSIDLDEHEIDMLSEARARLANTNGRKAKRKARERHLEEARRVAMLQKRRELKASGMLSHASIMRYRKKKCKGNDYLNEIPFEELPEEGIFEKDKDKKKEKKVTFSELEESKRSLKQFNMIKKDKKYLSEKNKDTKEFKFEEPLKIIRKRKLELPEPQLTLDDIKIISSIGSDHFNEVNSSSTYSESSIRSNFNTSINNCHNKSTILEKSKNILKNLNKPSPFNPIGMENYELEPEISINNNDDNDNSDYNANLQLSDKGLLHNQKRISKKTLIYDAISNRSSISSIIGRHRTLSDKFSLNSGSLFSDRGSILSMDPIGRNARLEMYKIQAKSLLYDLPQAVNKVEIDINVLKKHHELKYNSENNNSTITNNDLSGKNIGNNGDDFCLETKVIKLNLPRPYLLKENKYAQIEDDEGLDCDKVDKYYKQAHALIKSELEYLFVRDMINHPQKVPDYITEAYSSELYKSFHLNFENKNSEYYNIDKTLTQEEIKNAEKLINEEMHKIIHERKTSLGNINPIEIVSNSVYNPKYIYVPFKKEYMLTTELTKNDLNSSLNNIIENLRVINNDLNQQNKELREDIEDTLKTVISNSIKSETEIQELYSTINELVVDIKLQDKIWEKEEQIFSVRLENITKQYEFERKLNETLQKYYYNNISNKQ</sequence>
<feature type="domain" description="HTH myb-type" evidence="11">
    <location>
        <begin position="54"/>
        <end position="107"/>
    </location>
</feature>
<feature type="region of interest" description="Disordered" evidence="9">
    <location>
        <begin position="113"/>
        <end position="140"/>
    </location>
</feature>
<dbReference type="PROSITE" id="PS51294">
    <property type="entry name" value="HTH_MYB"/>
    <property type="match status" value="2"/>
</dbReference>
<dbReference type="PANTHER" id="PTHR45885:SF1">
    <property type="entry name" value="CELL DIVISION CYCLE 5-LIKE PROTEIN"/>
    <property type="match status" value="1"/>
</dbReference>
<dbReference type="Proteomes" id="UP001311799">
    <property type="component" value="Unassembled WGS sequence"/>
</dbReference>
<evidence type="ECO:0000313" key="12">
    <source>
        <dbReference type="EMBL" id="KAK6589000.1"/>
    </source>
</evidence>
<keyword evidence="6" id="KW-0508">mRNA splicing</keyword>
<dbReference type="GO" id="GO:0051301">
    <property type="term" value="P:cell division"/>
    <property type="evidence" value="ECO:0007669"/>
    <property type="project" value="UniProtKB-KW"/>
</dbReference>
<dbReference type="Gene3D" id="1.10.10.60">
    <property type="entry name" value="Homeodomain-like"/>
    <property type="match status" value="2"/>
</dbReference>
<feature type="domain" description="Myb-like" evidence="10">
    <location>
        <begin position="54"/>
        <end position="103"/>
    </location>
</feature>
<dbReference type="InterPro" id="IPR001005">
    <property type="entry name" value="SANT/Myb"/>
</dbReference>
<evidence type="ECO:0000256" key="5">
    <source>
        <dbReference type="ARBA" id="ARBA00023125"/>
    </source>
</evidence>
<organism evidence="12 13">
    <name type="scientific">Cryptosporidium xiaoi</name>
    <dbReference type="NCBI Taxonomy" id="659607"/>
    <lineage>
        <taxon>Eukaryota</taxon>
        <taxon>Sar</taxon>
        <taxon>Alveolata</taxon>
        <taxon>Apicomplexa</taxon>
        <taxon>Conoidasida</taxon>
        <taxon>Coccidia</taxon>
        <taxon>Eucoccidiorida</taxon>
        <taxon>Eimeriorina</taxon>
        <taxon>Cryptosporidiidae</taxon>
        <taxon>Cryptosporidium</taxon>
    </lineage>
</organism>
<evidence type="ECO:0000256" key="8">
    <source>
        <dbReference type="SAM" id="Coils"/>
    </source>
</evidence>
<dbReference type="GO" id="GO:0000974">
    <property type="term" value="C:Prp19 complex"/>
    <property type="evidence" value="ECO:0007669"/>
    <property type="project" value="InterPro"/>
</dbReference>
<name>A0AAV9XXS5_9CRYT</name>
<evidence type="ECO:0000259" key="11">
    <source>
        <dbReference type="PROSITE" id="PS51294"/>
    </source>
</evidence>
<dbReference type="GO" id="GO:0000398">
    <property type="term" value="P:mRNA splicing, via spliceosome"/>
    <property type="evidence" value="ECO:0007669"/>
    <property type="project" value="InterPro"/>
</dbReference>
<feature type="domain" description="Myb-like" evidence="10">
    <location>
        <begin position="10"/>
        <end position="53"/>
    </location>
</feature>
<dbReference type="SMART" id="SM00717">
    <property type="entry name" value="SANT"/>
    <property type="match status" value="2"/>
</dbReference>
<gene>
    <name evidence="12" type="ORF">RS030_243643</name>
</gene>
<reference evidence="12 13" key="1">
    <citation type="submission" date="2023-10" db="EMBL/GenBank/DDBJ databases">
        <title>Comparative genomics analysis reveals potential genetic determinants of host preference in Cryptosporidium xiaoi.</title>
        <authorList>
            <person name="Xiao L."/>
            <person name="Li J."/>
        </authorList>
    </citation>
    <scope>NUCLEOTIDE SEQUENCE [LARGE SCALE GENOMIC DNA]</scope>
    <source>
        <strain evidence="12 13">52996</strain>
    </source>
</reference>
<evidence type="ECO:0000259" key="10">
    <source>
        <dbReference type="PROSITE" id="PS50090"/>
    </source>
</evidence>
<keyword evidence="3" id="KW-0747">Spliceosome</keyword>
<dbReference type="AlphaFoldDB" id="A0AAV9XXS5"/>
<dbReference type="PANTHER" id="PTHR45885">
    <property type="entry name" value="CELL DIVISION CYCLE 5-LIKE PROTEIN"/>
    <property type="match status" value="1"/>
</dbReference>
<keyword evidence="12" id="KW-0132">Cell division</keyword>
<keyword evidence="2" id="KW-0507">mRNA processing</keyword>
<dbReference type="InterPro" id="IPR047240">
    <property type="entry name" value="SANT_CDC5L_II"/>
</dbReference>
<feature type="compositionally biased region" description="Basic and acidic residues" evidence="9">
    <location>
        <begin position="115"/>
        <end position="138"/>
    </location>
</feature>
<comment type="caution">
    <text evidence="12">The sequence shown here is derived from an EMBL/GenBank/DDBJ whole genome shotgun (WGS) entry which is preliminary data.</text>
</comment>
<evidence type="ECO:0000256" key="9">
    <source>
        <dbReference type="SAM" id="MobiDB-lite"/>
    </source>
</evidence>
<keyword evidence="7" id="KW-0539">Nucleus</keyword>
<proteinExistence type="inferred from homology"/>
<evidence type="ECO:0000313" key="13">
    <source>
        <dbReference type="Proteomes" id="UP001311799"/>
    </source>
</evidence>
<dbReference type="EMBL" id="JAWDEY010000016">
    <property type="protein sequence ID" value="KAK6589000.1"/>
    <property type="molecule type" value="Genomic_DNA"/>
</dbReference>
<keyword evidence="5" id="KW-0238">DNA-binding</keyword>
<keyword evidence="4" id="KW-0677">Repeat</keyword>
<dbReference type="InterPro" id="IPR047242">
    <property type="entry name" value="CDC5L/Cef1"/>
</dbReference>
<dbReference type="Pfam" id="PF00249">
    <property type="entry name" value="Myb_DNA-binding"/>
    <property type="match status" value="2"/>
</dbReference>
<dbReference type="GO" id="GO:0005681">
    <property type="term" value="C:spliceosomal complex"/>
    <property type="evidence" value="ECO:0007669"/>
    <property type="project" value="UniProtKB-KW"/>
</dbReference>
<feature type="domain" description="HTH myb-type" evidence="11">
    <location>
        <begin position="1"/>
        <end position="53"/>
    </location>
</feature>
<evidence type="ECO:0000256" key="7">
    <source>
        <dbReference type="ARBA" id="ARBA00023242"/>
    </source>
</evidence>
<keyword evidence="13" id="KW-1185">Reference proteome</keyword>
<evidence type="ECO:0000256" key="6">
    <source>
        <dbReference type="ARBA" id="ARBA00023187"/>
    </source>
</evidence>
<feature type="coiled-coil region" evidence="8">
    <location>
        <begin position="688"/>
        <end position="722"/>
    </location>
</feature>
<dbReference type="GO" id="GO:0003677">
    <property type="term" value="F:DNA binding"/>
    <property type="evidence" value="ECO:0007669"/>
    <property type="project" value="UniProtKB-KW"/>
</dbReference>
<dbReference type="InterPro" id="IPR017930">
    <property type="entry name" value="Myb_dom"/>
</dbReference>
<keyword evidence="8" id="KW-0175">Coiled coil</keyword>